<dbReference type="RefSeq" id="WP_114320499.1">
    <property type="nucleotide sequence ID" value="NZ_MG456577.1"/>
</dbReference>
<proteinExistence type="inferred from homology"/>
<organism evidence="2">
    <name type="scientific">Vibrio alginolyticus</name>
    <dbReference type="NCBI Taxonomy" id="663"/>
    <lineage>
        <taxon>Bacteria</taxon>
        <taxon>Pseudomonadati</taxon>
        <taxon>Pseudomonadota</taxon>
        <taxon>Gammaproteobacteria</taxon>
        <taxon>Vibrionales</taxon>
        <taxon>Vibrionaceae</taxon>
        <taxon>Vibrio</taxon>
    </lineage>
</organism>
<dbReference type="InterPro" id="IPR042297">
    <property type="entry name" value="Antirestriction_sf"/>
</dbReference>
<sequence length="141" mass="15570">MMNNAAQIETAVTANQIPTASRINALPRHFGRHMMAVETVVFAYMRELVEAYQGGYWEFYDLSNGGFYMAPTGTQELRVSVSGNYFDGEMSPDAAGIVACLFAYGYLANSTGADAFARHFHWLRDYALDHPEAGKILAAID</sequence>
<keyword evidence="2" id="KW-0614">Plasmid</keyword>
<dbReference type="Gene3D" id="3.30.70.3580">
    <property type="entry name" value="Antirestriction protein"/>
    <property type="match status" value="1"/>
</dbReference>
<accession>A0A2K9UZ46</accession>
<protein>
    <submittedName>
        <fullName evidence="2">Antirestriction protein</fullName>
    </submittedName>
</protein>
<name>A0A2K9UZ46_VIBAL</name>
<geneLocation type="plasmid" evidence="2">
    <name>pVb1978</name>
</geneLocation>
<dbReference type="Pfam" id="PF03230">
    <property type="entry name" value="Antirestrict"/>
    <property type="match status" value="1"/>
</dbReference>
<dbReference type="EMBL" id="MG456577">
    <property type="protein sequence ID" value="AUV50303.1"/>
    <property type="molecule type" value="Genomic_DNA"/>
</dbReference>
<evidence type="ECO:0000313" key="2">
    <source>
        <dbReference type="EMBL" id="AUV50303.1"/>
    </source>
</evidence>
<evidence type="ECO:0000256" key="1">
    <source>
        <dbReference type="ARBA" id="ARBA00008618"/>
    </source>
</evidence>
<comment type="similarity">
    <text evidence="1">Belongs to the antirestriction protein family.</text>
</comment>
<reference evidence="2" key="1">
    <citation type="submission" date="2017-11" db="EMBL/GenBank/DDBJ databases">
        <title>Genetic charecterization of a blaVIM-1-Carrying plasmid in Vibrio alginolyticus.</title>
        <authorList>
            <person name="Zheng Z."/>
            <person name="Li R."/>
            <person name="Chen S."/>
        </authorList>
    </citation>
    <scope>NUCLEOTIDE SEQUENCE</scope>
    <source>
        <strain evidence="2">Vb1978</strain>
        <plasmid evidence="2">pVb1978</plasmid>
    </source>
</reference>
<dbReference type="AlphaFoldDB" id="A0A2K9UZ46"/>
<dbReference type="InterPro" id="IPR004914">
    <property type="entry name" value="Antirestrict"/>
</dbReference>